<dbReference type="InterPro" id="IPR004151">
    <property type="entry name" value="7TM_GPCR_serpentine_rcpt_Sre"/>
</dbReference>
<dbReference type="PANTHER" id="PTHR23128">
    <property type="entry name" value="SERPENTINE RECEPTOR, CLASS E (EPSILON)-RELATED"/>
    <property type="match status" value="1"/>
</dbReference>
<evidence type="ECO:0000256" key="2">
    <source>
        <dbReference type="ARBA" id="ARBA00006803"/>
    </source>
</evidence>
<sequence>MEVRLFNRTIYLFILVDIDWVPAGVITEYYAMLILEVTVILLSILVKTVALQAQLRSGSLHRNMLRLWQYATIMENAMNASQFFLILVQLKYIPTLVCWPLDLFLLSCSFLRCTMLQSRTFLLACFVGERALALYFMKDYEKKPRPWIWVFIAFAHFSATFCYGFSVHYFLFDLVATQIFMYCFLTVVLIFTGLFYHLVRLSNRLVVTVDDSMAYKEYRLSIRFQGQENMRAFKTMTYLFFSTALNTLILCLMCQALVLLLWNLGDFYSPAVALVDLVFVGGDFTFQIMFLILSRGYRERFLAVLSDTFCCCLHIQPRSPSTESVVKNSDHPEGDVYFDQFKNAWA</sequence>
<organism evidence="7 8">
    <name type="scientific">Mesorhabditis spiculigera</name>
    <dbReference type="NCBI Taxonomy" id="96644"/>
    <lineage>
        <taxon>Eukaryota</taxon>
        <taxon>Metazoa</taxon>
        <taxon>Ecdysozoa</taxon>
        <taxon>Nematoda</taxon>
        <taxon>Chromadorea</taxon>
        <taxon>Rhabditida</taxon>
        <taxon>Rhabditina</taxon>
        <taxon>Rhabditomorpha</taxon>
        <taxon>Rhabditoidea</taxon>
        <taxon>Rhabditidae</taxon>
        <taxon>Mesorhabditinae</taxon>
        <taxon>Mesorhabditis</taxon>
    </lineage>
</organism>
<evidence type="ECO:0000256" key="3">
    <source>
        <dbReference type="ARBA" id="ARBA00022692"/>
    </source>
</evidence>
<dbReference type="Pfam" id="PF03125">
    <property type="entry name" value="Sre"/>
    <property type="match status" value="1"/>
</dbReference>
<dbReference type="GO" id="GO:0007606">
    <property type="term" value="P:sensory perception of chemical stimulus"/>
    <property type="evidence" value="ECO:0007669"/>
    <property type="project" value="InterPro"/>
</dbReference>
<gene>
    <name evidence="7" type="ORF">MSPICULIGERA_LOCUS2856</name>
</gene>
<dbReference type="Proteomes" id="UP001177023">
    <property type="component" value="Unassembled WGS sequence"/>
</dbReference>
<feature type="transmembrane region" description="Helical" evidence="6">
    <location>
        <begin position="147"/>
        <end position="167"/>
    </location>
</feature>
<protein>
    <submittedName>
        <fullName evidence="7">Uncharacterized protein</fullName>
    </submittedName>
</protein>
<evidence type="ECO:0000256" key="1">
    <source>
        <dbReference type="ARBA" id="ARBA00004141"/>
    </source>
</evidence>
<reference evidence="7" key="1">
    <citation type="submission" date="2023-06" db="EMBL/GenBank/DDBJ databases">
        <authorList>
            <person name="Delattre M."/>
        </authorList>
    </citation>
    <scope>NUCLEOTIDE SEQUENCE</scope>
    <source>
        <strain evidence="7">AF72</strain>
    </source>
</reference>
<evidence type="ECO:0000256" key="5">
    <source>
        <dbReference type="ARBA" id="ARBA00023136"/>
    </source>
</evidence>
<feature type="transmembrane region" description="Helical" evidence="6">
    <location>
        <begin position="92"/>
        <end position="111"/>
    </location>
</feature>
<dbReference type="AlphaFoldDB" id="A0AA36FR91"/>
<evidence type="ECO:0000313" key="8">
    <source>
        <dbReference type="Proteomes" id="UP001177023"/>
    </source>
</evidence>
<comment type="similarity">
    <text evidence="2">Belongs to the nematode receptor-like protein sre family.</text>
</comment>
<dbReference type="GO" id="GO:0016020">
    <property type="term" value="C:membrane"/>
    <property type="evidence" value="ECO:0007669"/>
    <property type="project" value="UniProtKB-SubCell"/>
</dbReference>
<feature type="transmembrane region" description="Helical" evidence="6">
    <location>
        <begin position="29"/>
        <end position="46"/>
    </location>
</feature>
<comment type="caution">
    <text evidence="7">The sequence shown here is derived from an EMBL/GenBank/DDBJ whole genome shotgun (WGS) entry which is preliminary data.</text>
</comment>
<evidence type="ECO:0000256" key="4">
    <source>
        <dbReference type="ARBA" id="ARBA00022989"/>
    </source>
</evidence>
<accession>A0AA36FR91</accession>
<keyword evidence="3 6" id="KW-0812">Transmembrane</keyword>
<keyword evidence="4 6" id="KW-1133">Transmembrane helix</keyword>
<dbReference type="PANTHER" id="PTHR23128:SF145">
    <property type="entry name" value="SERPENTINE RECEPTOR, CLASS E (EPSILON)"/>
    <property type="match status" value="1"/>
</dbReference>
<dbReference type="EMBL" id="CATQJA010000816">
    <property type="protein sequence ID" value="CAJ0564170.1"/>
    <property type="molecule type" value="Genomic_DNA"/>
</dbReference>
<feature type="transmembrane region" description="Helical" evidence="6">
    <location>
        <begin position="268"/>
        <end position="293"/>
    </location>
</feature>
<comment type="subcellular location">
    <subcellularLocation>
        <location evidence="1">Membrane</location>
        <topology evidence="1">Multi-pass membrane protein</topology>
    </subcellularLocation>
</comment>
<evidence type="ECO:0000256" key="6">
    <source>
        <dbReference type="SAM" id="Phobius"/>
    </source>
</evidence>
<keyword evidence="8" id="KW-1185">Reference proteome</keyword>
<keyword evidence="5 6" id="KW-0472">Membrane</keyword>
<proteinExistence type="inferred from homology"/>
<evidence type="ECO:0000313" key="7">
    <source>
        <dbReference type="EMBL" id="CAJ0564170.1"/>
    </source>
</evidence>
<feature type="transmembrane region" description="Helical" evidence="6">
    <location>
        <begin position="179"/>
        <end position="199"/>
    </location>
</feature>
<name>A0AA36FR91_9BILA</name>
<feature type="non-terminal residue" evidence="7">
    <location>
        <position position="1"/>
    </location>
</feature>
<feature type="transmembrane region" description="Helical" evidence="6">
    <location>
        <begin position="238"/>
        <end position="262"/>
    </location>
</feature>